<evidence type="ECO:0000256" key="1">
    <source>
        <dbReference type="ARBA" id="ARBA00023157"/>
    </source>
</evidence>
<name>A0AA38I2C8_9CUCU</name>
<dbReference type="CDD" id="cd00190">
    <property type="entry name" value="Tryp_SPc"/>
    <property type="match status" value="1"/>
</dbReference>
<dbReference type="GO" id="GO:0006508">
    <property type="term" value="P:proteolysis"/>
    <property type="evidence" value="ECO:0007669"/>
    <property type="project" value="InterPro"/>
</dbReference>
<evidence type="ECO:0000313" key="5">
    <source>
        <dbReference type="Proteomes" id="UP001168821"/>
    </source>
</evidence>
<dbReference type="FunFam" id="2.40.10.10:FF:000068">
    <property type="entry name" value="transmembrane protease serine 2"/>
    <property type="match status" value="1"/>
</dbReference>
<dbReference type="PRINTS" id="PR00722">
    <property type="entry name" value="CHYMOTRYPSIN"/>
</dbReference>
<protein>
    <recommendedName>
        <fullName evidence="3">Peptidase S1 domain-containing protein</fullName>
    </recommendedName>
</protein>
<feature type="domain" description="Peptidase S1" evidence="3">
    <location>
        <begin position="37"/>
        <end position="266"/>
    </location>
</feature>
<keyword evidence="5" id="KW-1185">Reference proteome</keyword>
<keyword evidence="1" id="KW-1015">Disulfide bond</keyword>
<evidence type="ECO:0000259" key="3">
    <source>
        <dbReference type="PROSITE" id="PS50240"/>
    </source>
</evidence>
<evidence type="ECO:0000256" key="2">
    <source>
        <dbReference type="SAM" id="SignalP"/>
    </source>
</evidence>
<dbReference type="SMART" id="SM00020">
    <property type="entry name" value="Tryp_SPc"/>
    <property type="match status" value="1"/>
</dbReference>
<sequence length="267" mass="28559">MLKYIFYLCFYILLVDTSSLQSDLSEKIPFHKINGRILNGENATLGQFPWHVGVLTANNYSALWCSGSIISEEWILTSAQCINGGMVTYVYAGLIDLEAPAVLVLADVRILHEDFDATTLANDIGLVQLRTPLEFDDAVAPIALASDPLNAGADITVTGFGQTSDDDFQIGQFLNFVTLTTIENSECSETYGDAILEGMVCAATGDDPVKGPCIGDSGGPGVINADSDPVLVAVNSFISGTGCESGNPAGYTRVDYYRDWIEENSGV</sequence>
<proteinExistence type="predicted"/>
<dbReference type="EMBL" id="JALNTZ010000006">
    <property type="protein sequence ID" value="KAJ3649438.1"/>
    <property type="molecule type" value="Genomic_DNA"/>
</dbReference>
<dbReference type="InterPro" id="IPR009003">
    <property type="entry name" value="Peptidase_S1_PA"/>
</dbReference>
<reference evidence="4" key="1">
    <citation type="journal article" date="2023" name="G3 (Bethesda)">
        <title>Whole genome assemblies of Zophobas morio and Tenebrio molitor.</title>
        <authorList>
            <person name="Kaur S."/>
            <person name="Stinson S.A."/>
            <person name="diCenzo G.C."/>
        </authorList>
    </citation>
    <scope>NUCLEOTIDE SEQUENCE</scope>
    <source>
        <strain evidence="4">QUZm001</strain>
    </source>
</reference>
<keyword evidence="2" id="KW-0732">Signal</keyword>
<dbReference type="InterPro" id="IPR051333">
    <property type="entry name" value="CLIP_Serine_Protease"/>
</dbReference>
<dbReference type="InterPro" id="IPR043504">
    <property type="entry name" value="Peptidase_S1_PA_chymotrypsin"/>
</dbReference>
<organism evidence="4 5">
    <name type="scientific">Zophobas morio</name>
    <dbReference type="NCBI Taxonomy" id="2755281"/>
    <lineage>
        <taxon>Eukaryota</taxon>
        <taxon>Metazoa</taxon>
        <taxon>Ecdysozoa</taxon>
        <taxon>Arthropoda</taxon>
        <taxon>Hexapoda</taxon>
        <taxon>Insecta</taxon>
        <taxon>Pterygota</taxon>
        <taxon>Neoptera</taxon>
        <taxon>Endopterygota</taxon>
        <taxon>Coleoptera</taxon>
        <taxon>Polyphaga</taxon>
        <taxon>Cucujiformia</taxon>
        <taxon>Tenebrionidae</taxon>
        <taxon>Zophobas</taxon>
    </lineage>
</organism>
<dbReference type="Pfam" id="PF00089">
    <property type="entry name" value="Trypsin"/>
    <property type="match status" value="1"/>
</dbReference>
<dbReference type="SUPFAM" id="SSF50494">
    <property type="entry name" value="Trypsin-like serine proteases"/>
    <property type="match status" value="1"/>
</dbReference>
<accession>A0AA38I2C8</accession>
<dbReference type="Proteomes" id="UP001168821">
    <property type="component" value="Unassembled WGS sequence"/>
</dbReference>
<dbReference type="PANTHER" id="PTHR24260:SF136">
    <property type="entry name" value="GH08193P-RELATED"/>
    <property type="match status" value="1"/>
</dbReference>
<dbReference type="PANTHER" id="PTHR24260">
    <property type="match status" value="1"/>
</dbReference>
<dbReference type="InterPro" id="IPR001314">
    <property type="entry name" value="Peptidase_S1A"/>
</dbReference>
<comment type="caution">
    <text evidence="4">The sequence shown here is derived from an EMBL/GenBank/DDBJ whole genome shotgun (WGS) entry which is preliminary data.</text>
</comment>
<dbReference type="InterPro" id="IPR001254">
    <property type="entry name" value="Trypsin_dom"/>
</dbReference>
<gene>
    <name evidence="4" type="ORF">Zmor_021180</name>
</gene>
<evidence type="ECO:0000313" key="4">
    <source>
        <dbReference type="EMBL" id="KAJ3649438.1"/>
    </source>
</evidence>
<dbReference type="GO" id="GO:0004252">
    <property type="term" value="F:serine-type endopeptidase activity"/>
    <property type="evidence" value="ECO:0007669"/>
    <property type="project" value="InterPro"/>
</dbReference>
<feature type="signal peptide" evidence="2">
    <location>
        <begin position="1"/>
        <end position="17"/>
    </location>
</feature>
<dbReference type="AlphaFoldDB" id="A0AA38I2C8"/>
<feature type="chain" id="PRO_5041357227" description="Peptidase S1 domain-containing protein" evidence="2">
    <location>
        <begin position="18"/>
        <end position="267"/>
    </location>
</feature>
<dbReference type="PROSITE" id="PS50240">
    <property type="entry name" value="TRYPSIN_DOM"/>
    <property type="match status" value="1"/>
</dbReference>
<dbReference type="Gene3D" id="2.40.10.10">
    <property type="entry name" value="Trypsin-like serine proteases"/>
    <property type="match status" value="1"/>
</dbReference>